<feature type="transmembrane region" description="Helical" evidence="1">
    <location>
        <begin position="12"/>
        <end position="36"/>
    </location>
</feature>
<name>A0A969W6R1_9GAMM</name>
<keyword evidence="3" id="KW-1185">Reference proteome</keyword>
<feature type="transmembrane region" description="Helical" evidence="1">
    <location>
        <begin position="48"/>
        <end position="78"/>
    </location>
</feature>
<reference evidence="2" key="1">
    <citation type="submission" date="2020-03" db="EMBL/GenBank/DDBJ databases">
        <title>Solimonas marina sp. nov., isolated from deep seawater of the Pacific Ocean.</title>
        <authorList>
            <person name="Liu X."/>
            <person name="Lai Q."/>
            <person name="Sun F."/>
            <person name="Gai Y."/>
            <person name="Li G."/>
            <person name="Shao Z."/>
        </authorList>
    </citation>
    <scope>NUCLEOTIDE SEQUENCE</scope>
    <source>
        <strain evidence="2">C16B3</strain>
    </source>
</reference>
<feature type="transmembrane region" description="Helical" evidence="1">
    <location>
        <begin position="85"/>
        <end position="105"/>
    </location>
</feature>
<keyword evidence="1" id="KW-0812">Transmembrane</keyword>
<accession>A0A969W6R1</accession>
<dbReference type="AlphaFoldDB" id="A0A969W6R1"/>
<dbReference type="EMBL" id="JAAVXB010000001">
    <property type="protein sequence ID" value="NKF20924.1"/>
    <property type="molecule type" value="Genomic_DNA"/>
</dbReference>
<keyword evidence="1" id="KW-1133">Transmembrane helix</keyword>
<gene>
    <name evidence="2" type="ORF">G7Y82_01255</name>
</gene>
<comment type="caution">
    <text evidence="2">The sequence shown here is derived from an EMBL/GenBank/DDBJ whole genome shotgun (WGS) entry which is preliminary data.</text>
</comment>
<evidence type="ECO:0000256" key="1">
    <source>
        <dbReference type="SAM" id="Phobius"/>
    </source>
</evidence>
<evidence type="ECO:0000313" key="3">
    <source>
        <dbReference type="Proteomes" id="UP000653472"/>
    </source>
</evidence>
<sequence length="110" mass="11968">MKRMNKTTSTRITTLWLALNAAGAGLFLLFASAAWVEPEIRQYPGAAGGGAVIAVLGGAPLLALYTLANAGLFIWAVVVRMRRSYWPISAWCWASLPMWVGVVIFSRSHM</sequence>
<organism evidence="2 3">
    <name type="scientific">Solimonas marina</name>
    <dbReference type="NCBI Taxonomy" id="2714601"/>
    <lineage>
        <taxon>Bacteria</taxon>
        <taxon>Pseudomonadati</taxon>
        <taxon>Pseudomonadota</taxon>
        <taxon>Gammaproteobacteria</taxon>
        <taxon>Nevskiales</taxon>
        <taxon>Nevskiaceae</taxon>
        <taxon>Solimonas</taxon>
    </lineage>
</organism>
<dbReference type="Proteomes" id="UP000653472">
    <property type="component" value="Unassembled WGS sequence"/>
</dbReference>
<proteinExistence type="predicted"/>
<keyword evidence="1" id="KW-0472">Membrane</keyword>
<protein>
    <submittedName>
        <fullName evidence="2">Uncharacterized protein</fullName>
    </submittedName>
</protein>
<evidence type="ECO:0000313" key="2">
    <source>
        <dbReference type="EMBL" id="NKF20924.1"/>
    </source>
</evidence>